<dbReference type="PANTHER" id="PTHR37544:SF3">
    <property type="entry name" value="SPRAY"/>
    <property type="match status" value="1"/>
</dbReference>
<sequence>MEFAALPSWADMVGQLAGHVPSMNRPPWSEEDWTTWGQPSAPWTLWLEPAAEGDPSFVQFKDEGDMADHVVWEGARGYGIVRPTRPVSPLDMDAPQANWTLLHDMMFIRMECEQLHPKFYSKAIDDEMGPMLSVKLSDADGCNATIQLRGSQVTNVRRAEFGRTLNNIKYGFERLIDINQGDYEKRFHNGRERLLKYIKTYESAETLDFFAPSWVPANPEGKGPVSCSRRHFVAGTADPMVPSDLTTEEWPLFAASCSVKYDTVPVPLKIIGSASDSSFRRVPGHIHHYTSYALRLDTEAERDILPPELTPLEDSVARRIDKIFRDDIGALDLVDELYATQLMRSRIVAGSLAASNNKFAVVNAANLYLSMVAGHVATASASALDQLFSMNPTQLQTLVVQQETQVGTLTPSPNHPGLDFKLLPIWVVIFVCILISHIVCDGAPSGIPWDISSIAARIALLCHSSLPSVYPVPAEPGSIFTLRPLRFGYWKDNGKQEQHWCADTQLYQPRRRGLDLPEGYRFNSDSTPWFLGFTVFGVLFPCSCIAAILSFRHAHRRSDIPFNHSEEQSLRELAPSYRLHFSSFHPTPYGDLFWLAMLPLSIGFAIIWYWESVLRYYTMRQPWAGLYQEGPSKSNLTLDYCNCWFPMLKAFRNRHYKIAYLHVGLAIIALAPLLVNHYFYFDLVPQRLDSVTTDIHYDWSYDKGIQINDTTLDSMQSALAKSVLGMTNASALPKWSSFHEALLPVPLPSLVGPGKALSEEKNGSWSLTTRMVQAQLSCEAAVHEAIPGSSQHPRVLSVSFPNGLRDVHGNTSSFFNPCGDDSSQNPRDQVDDAVLCSTWTYRELVDLKNDKVVPRWIIAASQGTHTRTVAQQSGPGPASTSTAWICAPTLWGGNGTAQLLSWSPDQNIADAFVYKFKVEDEYILESDLARNFSQLLQATISEDRKVLGAIRLGQLVSTESFRGDILSYMAYRWALSRGERFDVDFFKDFASVVFSTVFAASVSEVKLFVEPSERTVEITPIVQAARLRIRGSVSVLCIILLCASVLGMFVYGVIFYHERQYVFPFAPEPLENSFHFLYRSTLLDIFKQIKNPELKSLKQFYKAVDQLNLTYFFGLPVDGDTSDFRVDVTAEIKPRHSDTATDPERQGLLHQDDSDSDEAEDGDEDDHPDDPLPSIQTRHE</sequence>
<gene>
    <name evidence="3" type="ORF">CBYS24578_00007799</name>
</gene>
<evidence type="ECO:0000313" key="3">
    <source>
        <dbReference type="EMBL" id="CAG9986603.1"/>
    </source>
</evidence>
<feature type="transmembrane region" description="Helical" evidence="2">
    <location>
        <begin position="1033"/>
        <end position="1056"/>
    </location>
</feature>
<feature type="transmembrane region" description="Helical" evidence="2">
    <location>
        <begin position="658"/>
        <end position="680"/>
    </location>
</feature>
<dbReference type="Pfam" id="PF11915">
    <property type="entry name" value="DUF3433"/>
    <property type="match status" value="1"/>
</dbReference>
<organism evidence="3 4">
    <name type="scientific">Clonostachys byssicola</name>
    <dbReference type="NCBI Taxonomy" id="160290"/>
    <lineage>
        <taxon>Eukaryota</taxon>
        <taxon>Fungi</taxon>
        <taxon>Dikarya</taxon>
        <taxon>Ascomycota</taxon>
        <taxon>Pezizomycotina</taxon>
        <taxon>Sordariomycetes</taxon>
        <taxon>Hypocreomycetidae</taxon>
        <taxon>Hypocreales</taxon>
        <taxon>Bionectriaceae</taxon>
        <taxon>Clonostachys</taxon>
    </lineage>
</organism>
<dbReference type="PANTHER" id="PTHR37544">
    <property type="entry name" value="SPRAY-RELATED"/>
    <property type="match status" value="1"/>
</dbReference>
<feature type="transmembrane region" description="Helical" evidence="2">
    <location>
        <begin position="422"/>
        <end position="440"/>
    </location>
</feature>
<feature type="compositionally biased region" description="Basic and acidic residues" evidence="1">
    <location>
        <begin position="1134"/>
        <end position="1153"/>
    </location>
</feature>
<dbReference type="AlphaFoldDB" id="A0A9N9UBX7"/>
<evidence type="ECO:0000313" key="4">
    <source>
        <dbReference type="Proteomes" id="UP000754883"/>
    </source>
</evidence>
<feature type="transmembrane region" description="Helical" evidence="2">
    <location>
        <begin position="529"/>
        <end position="551"/>
    </location>
</feature>
<dbReference type="OrthoDB" id="4694464at2759"/>
<dbReference type="Proteomes" id="UP000754883">
    <property type="component" value="Unassembled WGS sequence"/>
</dbReference>
<accession>A0A9N9UBX7</accession>
<keyword evidence="4" id="KW-1185">Reference proteome</keyword>
<keyword evidence="2" id="KW-1133">Transmembrane helix</keyword>
<protein>
    <submittedName>
        <fullName evidence="3">Uncharacterized protein</fullName>
    </submittedName>
</protein>
<feature type="compositionally biased region" description="Acidic residues" evidence="1">
    <location>
        <begin position="1154"/>
        <end position="1168"/>
    </location>
</feature>
<dbReference type="InterPro" id="IPR021840">
    <property type="entry name" value="DUF3433"/>
</dbReference>
<evidence type="ECO:0000256" key="1">
    <source>
        <dbReference type="SAM" id="MobiDB-lite"/>
    </source>
</evidence>
<dbReference type="EMBL" id="CABFNO020001405">
    <property type="protein sequence ID" value="CAG9986603.1"/>
    <property type="molecule type" value="Genomic_DNA"/>
</dbReference>
<keyword evidence="2" id="KW-0472">Membrane</keyword>
<keyword evidence="2" id="KW-0812">Transmembrane</keyword>
<proteinExistence type="predicted"/>
<name>A0A9N9UBX7_9HYPO</name>
<feature type="transmembrane region" description="Helical" evidence="2">
    <location>
        <begin position="592"/>
        <end position="610"/>
    </location>
</feature>
<comment type="caution">
    <text evidence="3">The sequence shown here is derived from an EMBL/GenBank/DDBJ whole genome shotgun (WGS) entry which is preliminary data.</text>
</comment>
<feature type="region of interest" description="Disordered" evidence="1">
    <location>
        <begin position="1134"/>
        <end position="1180"/>
    </location>
</feature>
<evidence type="ECO:0000256" key="2">
    <source>
        <dbReference type="SAM" id="Phobius"/>
    </source>
</evidence>
<reference evidence="3" key="1">
    <citation type="submission" date="2021-10" db="EMBL/GenBank/DDBJ databases">
        <authorList>
            <person name="Piombo E."/>
        </authorList>
    </citation>
    <scope>NUCLEOTIDE SEQUENCE</scope>
</reference>